<evidence type="ECO:0000259" key="1">
    <source>
        <dbReference type="Pfam" id="PF07811"/>
    </source>
</evidence>
<dbReference type="EMBL" id="CP042425">
    <property type="protein sequence ID" value="QEL21016.1"/>
    <property type="molecule type" value="Genomic_DNA"/>
</dbReference>
<dbReference type="Proteomes" id="UP000324974">
    <property type="component" value="Chromosome"/>
</dbReference>
<dbReference type="AlphaFoldDB" id="A0A5C1ASK1"/>
<reference evidence="3" key="1">
    <citation type="submission" date="2019-08" db="EMBL/GenBank/DDBJ databases">
        <title>Limnoglobus roseus gen. nov., sp. nov., a novel freshwater planctomycete with a giant genome from the family Gemmataceae.</title>
        <authorList>
            <person name="Kulichevskaya I.S."/>
            <person name="Naumoff D.G."/>
            <person name="Miroshnikov K."/>
            <person name="Ivanova A."/>
            <person name="Philippov D.A."/>
            <person name="Hakobyan A."/>
            <person name="Rijpstra I.C."/>
            <person name="Sinninghe Damste J.S."/>
            <person name="Liesack W."/>
            <person name="Dedysh S.N."/>
        </authorList>
    </citation>
    <scope>NUCLEOTIDE SEQUENCE [LARGE SCALE GENOMIC DNA]</scope>
    <source>
        <strain evidence="3">PX52</strain>
    </source>
</reference>
<name>A0A5C1ASK1_9BACT</name>
<dbReference type="InterPro" id="IPR012495">
    <property type="entry name" value="TadE-like_dom"/>
</dbReference>
<dbReference type="KEGG" id="lrs:PX52LOC_08145"/>
<proteinExistence type="predicted"/>
<dbReference type="Pfam" id="PF07811">
    <property type="entry name" value="TadE"/>
    <property type="match status" value="1"/>
</dbReference>
<feature type="domain" description="TadE-like" evidence="1">
    <location>
        <begin position="8"/>
        <end position="49"/>
    </location>
</feature>
<evidence type="ECO:0000313" key="2">
    <source>
        <dbReference type="EMBL" id="QEL21016.1"/>
    </source>
</evidence>
<evidence type="ECO:0000313" key="3">
    <source>
        <dbReference type="Proteomes" id="UP000324974"/>
    </source>
</evidence>
<sequence length="134" mass="13551">MKNIPRRGAAAVELAILLPFLALIFSAVIDFGRVFYATQALDNAASVAAMAASGTTWVPSTTTTADAAKAAAVTEGATLSPALTAEQVSVTVAGGAATVTVTYDFPLLTGSLIPGRSVSLQRSSTVRVAPRPGD</sequence>
<accession>A0A5C1ASK1</accession>
<keyword evidence="3" id="KW-1185">Reference proteome</keyword>
<gene>
    <name evidence="2" type="ORF">PX52LOC_08145</name>
</gene>
<protein>
    <submittedName>
        <fullName evidence="2">Pilus assembly protein</fullName>
    </submittedName>
</protein>
<organism evidence="2 3">
    <name type="scientific">Limnoglobus roseus</name>
    <dbReference type="NCBI Taxonomy" id="2598579"/>
    <lineage>
        <taxon>Bacteria</taxon>
        <taxon>Pseudomonadati</taxon>
        <taxon>Planctomycetota</taxon>
        <taxon>Planctomycetia</taxon>
        <taxon>Gemmatales</taxon>
        <taxon>Gemmataceae</taxon>
        <taxon>Limnoglobus</taxon>
    </lineage>
</organism>
<dbReference type="RefSeq" id="WP_149115260.1">
    <property type="nucleotide sequence ID" value="NZ_CP042425.1"/>
</dbReference>